<dbReference type="CDD" id="cd00140">
    <property type="entry name" value="beta_clamp"/>
    <property type="match status" value="1"/>
</dbReference>
<feature type="domain" description="DNA polymerase III beta sliding clamp C-terminal" evidence="14">
    <location>
        <begin position="270"/>
        <end position="391"/>
    </location>
</feature>
<keyword evidence="5 10" id="KW-0808">Transferase</keyword>
<dbReference type="Gene3D" id="3.10.150.10">
    <property type="entry name" value="DNA Polymerase III, subunit A, domain 2"/>
    <property type="match status" value="3"/>
</dbReference>
<evidence type="ECO:0000256" key="9">
    <source>
        <dbReference type="ARBA" id="ARBA00023125"/>
    </source>
</evidence>
<evidence type="ECO:0000256" key="8">
    <source>
        <dbReference type="ARBA" id="ARBA00022932"/>
    </source>
</evidence>
<name>A0ABM9N9E8_9RICK</name>
<dbReference type="InterPro" id="IPR022634">
    <property type="entry name" value="DNA_polIII_beta_N"/>
</dbReference>
<dbReference type="InterPro" id="IPR001001">
    <property type="entry name" value="DNA_polIII_beta"/>
</dbReference>
<evidence type="ECO:0000313" key="15">
    <source>
        <dbReference type="EMBL" id="CAK8163271.1"/>
    </source>
</evidence>
<feature type="compositionally biased region" description="Polar residues" evidence="11">
    <location>
        <begin position="1"/>
        <end position="11"/>
    </location>
</feature>
<comment type="function">
    <text evidence="10">Confers DNA tethering and processivity to DNA polymerases and other proteins. Acts as a clamp, forming a ring around DNA (a reaction catalyzed by the clamp-loading complex) which diffuses in an ATP-independent manner freely and bidirectionally along dsDNA. Initially characterized for its ability to contact the catalytic subunit of DNA polymerase III (Pol III), a complex, multichain enzyme responsible for most of the replicative synthesis in bacteria; Pol III exhibits 3'-5' exonuclease proofreading activity. The beta chain is required for initiation of replication as well as for processivity of DNA replication.</text>
</comment>
<evidence type="ECO:0000256" key="3">
    <source>
        <dbReference type="ARBA" id="ARBA00021035"/>
    </source>
</evidence>
<keyword evidence="7 10" id="KW-0235">DNA replication</keyword>
<evidence type="ECO:0000256" key="4">
    <source>
        <dbReference type="ARBA" id="ARBA00022490"/>
    </source>
</evidence>
<proteinExistence type="inferred from homology"/>
<evidence type="ECO:0000313" key="16">
    <source>
        <dbReference type="Proteomes" id="UP001314181"/>
    </source>
</evidence>
<evidence type="ECO:0000256" key="2">
    <source>
        <dbReference type="ARBA" id="ARBA00010752"/>
    </source>
</evidence>
<dbReference type="PANTHER" id="PTHR30478:SF0">
    <property type="entry name" value="BETA SLIDING CLAMP"/>
    <property type="match status" value="1"/>
</dbReference>
<keyword evidence="9" id="KW-0238">DNA-binding</keyword>
<dbReference type="Proteomes" id="UP001314181">
    <property type="component" value="Unassembled WGS sequence"/>
</dbReference>
<feature type="region of interest" description="Disordered" evidence="11">
    <location>
        <begin position="1"/>
        <end position="20"/>
    </location>
</feature>
<evidence type="ECO:0000256" key="5">
    <source>
        <dbReference type="ARBA" id="ARBA00022679"/>
    </source>
</evidence>
<comment type="similarity">
    <text evidence="2 10">Belongs to the beta sliding clamp family.</text>
</comment>
<dbReference type="Pfam" id="PF00712">
    <property type="entry name" value="DNA_pol3_beta"/>
    <property type="match status" value="1"/>
</dbReference>
<sequence length="392" mass="43944">MSNVDQLTPAENNVDNMQNDNNMAIRIRRNDLLKALSRSQGVSERKSINHHFSNIILNAKNNRLFLISKNASIQLNDSIPADVKKSGLTTVNTNLLYEICRKLPESTELLITLFSKALTIKTSTSNFELPIFTDTETDNESELEAKQNLEISIKANKLRDMLNKIQFAISADEVRHYLCGVYIETTDSNITTTATDGHRLASVEMSLNLQKEQNVSSAIIPRKTVGEIVKMLKDETIDINVELYTNKIVFSWGVVKLTSSLIEGKFPPYKSVIPEIDEKNVLTVRTDILKESIDRISSVSSEKTRAIKMSIEKNKLTLSAAATENGKANESLGVKYNGESISIGFNAKYLLDTLFNIEDEEVNLLIKGAVDPVRIFDNKHLNATYVIMPMRI</sequence>
<protein>
    <recommendedName>
        <fullName evidence="3 10">Beta sliding clamp</fullName>
    </recommendedName>
</protein>
<comment type="caution">
    <text evidence="15">The sequence shown here is derived from an EMBL/GenBank/DDBJ whole genome shotgun (WGS) entry which is preliminary data.</text>
</comment>
<evidence type="ECO:0000256" key="7">
    <source>
        <dbReference type="ARBA" id="ARBA00022705"/>
    </source>
</evidence>
<dbReference type="InterPro" id="IPR022637">
    <property type="entry name" value="DNA_polIII_beta_cen"/>
</dbReference>
<comment type="subunit">
    <text evidence="10">Forms a ring-shaped head-to-tail homodimer around DNA.</text>
</comment>
<dbReference type="InterPro" id="IPR046938">
    <property type="entry name" value="DNA_clamp_sf"/>
</dbReference>
<feature type="domain" description="DNA polymerase III beta sliding clamp central" evidence="13">
    <location>
        <begin position="153"/>
        <end position="267"/>
    </location>
</feature>
<dbReference type="NCBIfam" id="TIGR00663">
    <property type="entry name" value="dnan"/>
    <property type="match status" value="1"/>
</dbReference>
<keyword evidence="4 10" id="KW-0963">Cytoplasm</keyword>
<evidence type="ECO:0000256" key="10">
    <source>
        <dbReference type="PIRNR" id="PIRNR000804"/>
    </source>
</evidence>
<keyword evidence="6 10" id="KW-0548">Nucleotidyltransferase</keyword>
<dbReference type="InterPro" id="IPR022635">
    <property type="entry name" value="DNA_polIII_beta_C"/>
</dbReference>
<evidence type="ECO:0000256" key="11">
    <source>
        <dbReference type="SAM" id="MobiDB-lite"/>
    </source>
</evidence>
<keyword evidence="16" id="KW-1185">Reference proteome</keyword>
<evidence type="ECO:0000259" key="14">
    <source>
        <dbReference type="Pfam" id="PF02768"/>
    </source>
</evidence>
<evidence type="ECO:0000259" key="12">
    <source>
        <dbReference type="Pfam" id="PF00712"/>
    </source>
</evidence>
<feature type="domain" description="DNA polymerase III beta sliding clamp N-terminal" evidence="12">
    <location>
        <begin position="23"/>
        <end position="134"/>
    </location>
</feature>
<dbReference type="Pfam" id="PF02768">
    <property type="entry name" value="DNA_pol3_beta_3"/>
    <property type="match status" value="1"/>
</dbReference>
<dbReference type="PANTHER" id="PTHR30478">
    <property type="entry name" value="DNA POLYMERASE III SUBUNIT BETA"/>
    <property type="match status" value="1"/>
</dbReference>
<dbReference type="SUPFAM" id="SSF55979">
    <property type="entry name" value="DNA clamp"/>
    <property type="match status" value="3"/>
</dbReference>
<organism evidence="15 16">
    <name type="scientific">Candidatus Xenohaliotis californiensis</name>
    <dbReference type="NCBI Taxonomy" id="84677"/>
    <lineage>
        <taxon>Bacteria</taxon>
        <taxon>Pseudomonadati</taxon>
        <taxon>Pseudomonadota</taxon>
        <taxon>Alphaproteobacteria</taxon>
        <taxon>Rickettsiales</taxon>
        <taxon>Anaplasmataceae</taxon>
        <taxon>Candidatus Xenohaliotis</taxon>
    </lineage>
</organism>
<evidence type="ECO:0000259" key="13">
    <source>
        <dbReference type="Pfam" id="PF02767"/>
    </source>
</evidence>
<gene>
    <name evidence="15" type="ORF">CAXC1_330031</name>
</gene>
<evidence type="ECO:0000256" key="6">
    <source>
        <dbReference type="ARBA" id="ARBA00022695"/>
    </source>
</evidence>
<comment type="subcellular location">
    <subcellularLocation>
        <location evidence="1 10">Cytoplasm</location>
    </subcellularLocation>
</comment>
<dbReference type="SMART" id="SM00480">
    <property type="entry name" value="POL3Bc"/>
    <property type="match status" value="1"/>
</dbReference>
<evidence type="ECO:0000256" key="1">
    <source>
        <dbReference type="ARBA" id="ARBA00004496"/>
    </source>
</evidence>
<dbReference type="RefSeq" id="WP_338364327.1">
    <property type="nucleotide sequence ID" value="NZ_CAWVOK010000026.1"/>
</dbReference>
<accession>A0ABM9N9E8</accession>
<dbReference type="EMBL" id="CAWVOK010000026">
    <property type="protein sequence ID" value="CAK8163271.1"/>
    <property type="molecule type" value="Genomic_DNA"/>
</dbReference>
<keyword evidence="8 10" id="KW-0239">DNA-directed DNA polymerase</keyword>
<dbReference type="Pfam" id="PF02767">
    <property type="entry name" value="DNA_pol3_beta_2"/>
    <property type="match status" value="1"/>
</dbReference>
<dbReference type="PIRSF" id="PIRSF000804">
    <property type="entry name" value="DNA_pol_III_b"/>
    <property type="match status" value="1"/>
</dbReference>
<reference evidence="15 16" key="1">
    <citation type="submission" date="2024-01" db="EMBL/GenBank/DDBJ databases">
        <authorList>
            <person name="Kunselman E."/>
        </authorList>
    </citation>
    <scope>NUCLEOTIDE SEQUENCE [LARGE SCALE GENOMIC DNA]</scope>
    <source>
        <strain evidence="15">2 abalone samples</strain>
    </source>
</reference>